<accession>C6HVH3</accession>
<dbReference type="InterPro" id="IPR036320">
    <property type="entry name" value="Glycosyl_Trfase_fam3_N_dom_sf"/>
</dbReference>
<dbReference type="GO" id="GO:0005829">
    <property type="term" value="C:cytosol"/>
    <property type="evidence" value="ECO:0007669"/>
    <property type="project" value="TreeGrafter"/>
</dbReference>
<dbReference type="GO" id="GO:0000162">
    <property type="term" value="P:L-tryptophan biosynthetic process"/>
    <property type="evidence" value="ECO:0007669"/>
    <property type="project" value="InterPro"/>
</dbReference>
<dbReference type="PANTHER" id="PTHR43285">
    <property type="entry name" value="ANTHRANILATE PHOSPHORIBOSYLTRANSFERASE"/>
    <property type="match status" value="1"/>
</dbReference>
<dbReference type="AlphaFoldDB" id="C6HVH3"/>
<evidence type="ECO:0000313" key="5">
    <source>
        <dbReference type="EMBL" id="EES53391.1"/>
    </source>
</evidence>
<evidence type="ECO:0000259" key="3">
    <source>
        <dbReference type="Pfam" id="PF00591"/>
    </source>
</evidence>
<keyword evidence="2 5" id="KW-0808">Transferase</keyword>
<reference evidence="5 6" key="1">
    <citation type="journal article" date="2009" name="Appl. Environ. Microbiol.">
        <title>Community genomic and proteomic analyses of chemoautotrophic iron-oxidizing "Leptospirillum rubarum" (Group II) and "Leptospirillum ferrodiazotrophum" (Group III) bacteria in acid mine drainage biofilms.</title>
        <authorList>
            <person name="Goltsman D.S."/>
            <person name="Denef V.J."/>
            <person name="Singer S.W."/>
            <person name="VerBerkmoes N.C."/>
            <person name="Lefsrud M."/>
            <person name="Mueller R.S."/>
            <person name="Dick G.J."/>
            <person name="Sun C.L."/>
            <person name="Wheeler K.E."/>
            <person name="Zemla A."/>
            <person name="Baker B.J."/>
            <person name="Hauser L."/>
            <person name="Land M."/>
            <person name="Shah M.B."/>
            <person name="Thelen M.P."/>
            <person name="Hettich R.L."/>
            <person name="Banfield J.F."/>
        </authorList>
    </citation>
    <scope>NUCLEOTIDE SEQUENCE [LARGE SCALE GENOMIC DNA]</scope>
</reference>
<evidence type="ECO:0000259" key="4">
    <source>
        <dbReference type="Pfam" id="PF02885"/>
    </source>
</evidence>
<dbReference type="Gene3D" id="3.40.1030.10">
    <property type="entry name" value="Nucleoside phosphorylase/phosphoribosyltransferase catalytic domain"/>
    <property type="match status" value="1"/>
</dbReference>
<dbReference type="SUPFAM" id="SSF47648">
    <property type="entry name" value="Nucleoside phosphorylase/phosphoribosyltransferase N-terminal domain"/>
    <property type="match status" value="1"/>
</dbReference>
<dbReference type="Proteomes" id="UP000009374">
    <property type="component" value="Unassembled WGS sequence"/>
</dbReference>
<dbReference type="InterPro" id="IPR005940">
    <property type="entry name" value="Anthranilate_Pribosyl_Tfrase"/>
</dbReference>
<evidence type="ECO:0000256" key="2">
    <source>
        <dbReference type="ARBA" id="ARBA00022679"/>
    </source>
</evidence>
<protein>
    <submittedName>
        <fullName evidence="5">Glycosyl transferase family protein</fullName>
    </submittedName>
</protein>
<dbReference type="Gene3D" id="1.20.970.10">
    <property type="entry name" value="Transferase, Pyrimidine Nucleoside Phosphorylase, Chain C"/>
    <property type="match status" value="1"/>
</dbReference>
<feature type="domain" description="Glycosyl transferase family 3 N-terminal" evidence="4">
    <location>
        <begin position="4"/>
        <end position="68"/>
    </location>
</feature>
<dbReference type="InterPro" id="IPR017459">
    <property type="entry name" value="Glycosyl_Trfase_fam3_N_dom"/>
</dbReference>
<sequence length="305" mass="33120">MIKALIKKIGTGPSGHRDLSQDEAREAAGILLSHQATPAQVGALLLGMRLKGETAKEMSGFLTGLRERIRQRVSAQPKKEFFPRLDVGEPYDGRSRSTSHTVSAATLAGRGGLRICLHGLSGVPVKMGPGVLEAWSSLERMEGTLGVTDNVICLSQRTFLPELADLLPIRQELGLRTLWNTVEKAANPLQAPAQIIGVFHEPIVAKLHEALMAQEIPPQRLLFVAGVEGSTDLHPHRETICYLYDREEFPSITPMTIPSGLKGPSPPHDETTLIRRQAALFLFAAGVTSDFQEALASLSTPSWSD</sequence>
<gene>
    <name evidence="5" type="ORF">UBAL3_79160019</name>
</gene>
<name>C6HVH3_9BACT</name>
<dbReference type="InterPro" id="IPR000312">
    <property type="entry name" value="Glycosyl_Trfase_fam3"/>
</dbReference>
<evidence type="ECO:0000256" key="1">
    <source>
        <dbReference type="ARBA" id="ARBA00022676"/>
    </source>
</evidence>
<keyword evidence="6" id="KW-1185">Reference proteome</keyword>
<proteinExistence type="predicted"/>
<evidence type="ECO:0000313" key="6">
    <source>
        <dbReference type="Proteomes" id="UP000009374"/>
    </source>
</evidence>
<dbReference type="Pfam" id="PF02885">
    <property type="entry name" value="Glycos_trans_3N"/>
    <property type="match status" value="1"/>
</dbReference>
<dbReference type="PANTHER" id="PTHR43285:SF2">
    <property type="entry name" value="ANTHRANILATE PHOSPHORIBOSYLTRANSFERASE"/>
    <property type="match status" value="1"/>
</dbReference>
<feature type="domain" description="Glycosyl transferase family 3" evidence="3">
    <location>
        <begin position="103"/>
        <end position="249"/>
    </location>
</feature>
<keyword evidence="1" id="KW-0328">Glycosyltransferase</keyword>
<dbReference type="GO" id="GO:0004048">
    <property type="term" value="F:anthranilate phosphoribosyltransferase activity"/>
    <property type="evidence" value="ECO:0007669"/>
    <property type="project" value="InterPro"/>
</dbReference>
<dbReference type="Pfam" id="PF00591">
    <property type="entry name" value="Glycos_transf_3"/>
    <property type="match status" value="1"/>
</dbReference>
<dbReference type="SUPFAM" id="SSF52418">
    <property type="entry name" value="Nucleoside phosphorylase/phosphoribosyltransferase catalytic domain"/>
    <property type="match status" value="1"/>
</dbReference>
<dbReference type="InterPro" id="IPR035902">
    <property type="entry name" value="Nuc_phospho_transferase"/>
</dbReference>
<organism evidence="5 6">
    <name type="scientific">Leptospirillum ferrodiazotrophum</name>
    <dbReference type="NCBI Taxonomy" id="412449"/>
    <lineage>
        <taxon>Bacteria</taxon>
        <taxon>Pseudomonadati</taxon>
        <taxon>Nitrospirota</taxon>
        <taxon>Nitrospiria</taxon>
        <taxon>Nitrospirales</taxon>
        <taxon>Nitrospiraceae</taxon>
        <taxon>Leptospirillum</taxon>
    </lineage>
</organism>
<dbReference type="EMBL" id="GG693863">
    <property type="protein sequence ID" value="EES53391.1"/>
    <property type="molecule type" value="Genomic_DNA"/>
</dbReference>